<sequence>MAKKVINLLRGRHQEDLRAVATLLHHSTSPVTNEDAGAMELRGSAVEHASLAQCGRRCGRQLRQVVAALWMVAMAAAAQGKMTGFLSAMQPDREEAGNRKKIHSDR</sequence>
<dbReference type="AlphaFoldDB" id="A0A5J9WEF5"/>
<gene>
    <name evidence="1" type="ORF">EJB05_05782</name>
</gene>
<dbReference type="Gramene" id="TVU46257">
    <property type="protein sequence ID" value="TVU46257"/>
    <property type="gene ID" value="EJB05_05782"/>
</dbReference>
<reference evidence="1 2" key="1">
    <citation type="journal article" date="2019" name="Sci. Rep.">
        <title>A high-quality genome of Eragrostis curvula grass provides insights into Poaceae evolution and supports new strategies to enhance forage quality.</title>
        <authorList>
            <person name="Carballo J."/>
            <person name="Santos B.A.C.M."/>
            <person name="Zappacosta D."/>
            <person name="Garbus I."/>
            <person name="Selva J.P."/>
            <person name="Gallo C.A."/>
            <person name="Diaz A."/>
            <person name="Albertini E."/>
            <person name="Caccamo M."/>
            <person name="Echenique V."/>
        </authorList>
    </citation>
    <scope>NUCLEOTIDE SEQUENCE [LARGE SCALE GENOMIC DNA]</scope>
    <source>
        <strain evidence="2">cv. Victoria</strain>
        <tissue evidence="1">Leaf</tissue>
    </source>
</reference>
<evidence type="ECO:0000313" key="1">
    <source>
        <dbReference type="EMBL" id="TVU46257.1"/>
    </source>
</evidence>
<keyword evidence="2" id="KW-1185">Reference proteome</keyword>
<organism evidence="1 2">
    <name type="scientific">Eragrostis curvula</name>
    <name type="common">weeping love grass</name>
    <dbReference type="NCBI Taxonomy" id="38414"/>
    <lineage>
        <taxon>Eukaryota</taxon>
        <taxon>Viridiplantae</taxon>
        <taxon>Streptophyta</taxon>
        <taxon>Embryophyta</taxon>
        <taxon>Tracheophyta</taxon>
        <taxon>Spermatophyta</taxon>
        <taxon>Magnoliopsida</taxon>
        <taxon>Liliopsida</taxon>
        <taxon>Poales</taxon>
        <taxon>Poaceae</taxon>
        <taxon>PACMAD clade</taxon>
        <taxon>Chloridoideae</taxon>
        <taxon>Eragrostideae</taxon>
        <taxon>Eragrostidinae</taxon>
        <taxon>Eragrostis</taxon>
    </lineage>
</organism>
<comment type="caution">
    <text evidence="1">The sequence shown here is derived from an EMBL/GenBank/DDBJ whole genome shotgun (WGS) entry which is preliminary data.</text>
</comment>
<feature type="non-terminal residue" evidence="1">
    <location>
        <position position="1"/>
    </location>
</feature>
<accession>A0A5J9WEF5</accession>
<protein>
    <submittedName>
        <fullName evidence="1">Uncharacterized protein</fullName>
    </submittedName>
</protein>
<dbReference type="Proteomes" id="UP000324897">
    <property type="component" value="Chromosome 5"/>
</dbReference>
<evidence type="ECO:0000313" key="2">
    <source>
        <dbReference type="Proteomes" id="UP000324897"/>
    </source>
</evidence>
<proteinExistence type="predicted"/>
<name>A0A5J9WEF5_9POAL</name>
<dbReference type="EMBL" id="RWGY01000004">
    <property type="protein sequence ID" value="TVU46257.1"/>
    <property type="molecule type" value="Genomic_DNA"/>
</dbReference>